<keyword evidence="1" id="KW-0732">Signal</keyword>
<evidence type="ECO:0000256" key="1">
    <source>
        <dbReference type="SAM" id="SignalP"/>
    </source>
</evidence>
<reference evidence="2" key="1">
    <citation type="submission" date="2019-02" db="EMBL/GenBank/DDBJ databases">
        <authorList>
            <person name="Gruber-Vodicka R. H."/>
            <person name="Seah K. B. B."/>
        </authorList>
    </citation>
    <scope>NUCLEOTIDE SEQUENCE</scope>
    <source>
        <strain evidence="2">BECK_M6</strain>
    </source>
</reference>
<feature type="chain" id="PRO_5019435222" description="DUF4410 domain-containing protein" evidence="1">
    <location>
        <begin position="20"/>
        <end position="159"/>
    </location>
</feature>
<proteinExistence type="predicted"/>
<evidence type="ECO:0000313" key="2">
    <source>
        <dbReference type="EMBL" id="VFJ95277.1"/>
    </source>
</evidence>
<gene>
    <name evidence="2" type="ORF">BECKLFY1418A_GA0070994_104825</name>
</gene>
<accession>A0A450URX7</accession>
<name>A0A450URX7_9GAMM</name>
<protein>
    <recommendedName>
        <fullName evidence="3">DUF4410 domain-containing protein</fullName>
    </recommendedName>
</protein>
<dbReference type="AlphaFoldDB" id="A0A450URX7"/>
<organism evidence="2">
    <name type="scientific">Candidatus Kentrum sp. LFY</name>
    <dbReference type="NCBI Taxonomy" id="2126342"/>
    <lineage>
        <taxon>Bacteria</taxon>
        <taxon>Pseudomonadati</taxon>
        <taxon>Pseudomonadota</taxon>
        <taxon>Gammaproteobacteria</taxon>
        <taxon>Candidatus Kentrum</taxon>
    </lineage>
</organism>
<feature type="signal peptide" evidence="1">
    <location>
        <begin position="1"/>
        <end position="19"/>
    </location>
</feature>
<sequence length="159" mass="17548">MKTMLLTILLCCIAGCGTAKTVVLDAPQIHDRYASISIIARNPTVDVPSNVTTIFEGELRKRLYDSNLFSRGTKLNLIYTFISHDEGNRFARWFWGGIGNSGEGSVTVMVQYLGENETELAKTQVEGRIGSGFFGGSLNDAIKKSAQDIAEYTINNFRK</sequence>
<dbReference type="EMBL" id="CAADFH010000048">
    <property type="protein sequence ID" value="VFJ95277.1"/>
    <property type="molecule type" value="Genomic_DNA"/>
</dbReference>
<evidence type="ECO:0008006" key="3">
    <source>
        <dbReference type="Google" id="ProtNLM"/>
    </source>
</evidence>